<keyword evidence="4" id="KW-1185">Reference proteome</keyword>
<dbReference type="EMBL" id="CP091430">
    <property type="protein sequence ID" value="UVI31683.1"/>
    <property type="molecule type" value="Genomic_DNA"/>
</dbReference>
<dbReference type="Proteomes" id="UP001057877">
    <property type="component" value="Chromosome"/>
</dbReference>
<evidence type="ECO:0008006" key="5">
    <source>
        <dbReference type="Google" id="ProtNLM"/>
    </source>
</evidence>
<name>A0ABY5SG79_9BACL</name>
<organism evidence="3 4">
    <name type="scientific">Paenibacillus spongiae</name>
    <dbReference type="NCBI Taxonomy" id="2909671"/>
    <lineage>
        <taxon>Bacteria</taxon>
        <taxon>Bacillati</taxon>
        <taxon>Bacillota</taxon>
        <taxon>Bacilli</taxon>
        <taxon>Bacillales</taxon>
        <taxon>Paenibacillaceae</taxon>
        <taxon>Paenibacillus</taxon>
    </lineage>
</organism>
<feature type="chain" id="PRO_5047272889" description="TolB protein" evidence="2">
    <location>
        <begin position="30"/>
        <end position="374"/>
    </location>
</feature>
<dbReference type="PROSITE" id="PS51257">
    <property type="entry name" value="PROKAR_LIPOPROTEIN"/>
    <property type="match status" value="1"/>
</dbReference>
<proteinExistence type="inferred from homology"/>
<protein>
    <recommendedName>
        <fullName evidence="5">TolB protein</fullName>
    </recommendedName>
</protein>
<keyword evidence="2" id="KW-0732">Signal</keyword>
<comment type="similarity">
    <text evidence="1">Belongs to the TolB family.</text>
</comment>
<dbReference type="Gene3D" id="2.120.10.60">
    <property type="entry name" value="Tricorn protease N-terminal domain"/>
    <property type="match status" value="1"/>
</dbReference>
<feature type="signal peptide" evidence="2">
    <location>
        <begin position="1"/>
        <end position="29"/>
    </location>
</feature>
<evidence type="ECO:0000256" key="1">
    <source>
        <dbReference type="ARBA" id="ARBA00009820"/>
    </source>
</evidence>
<dbReference type="InterPro" id="IPR011042">
    <property type="entry name" value="6-blade_b-propeller_TolB-like"/>
</dbReference>
<evidence type="ECO:0000313" key="4">
    <source>
        <dbReference type="Proteomes" id="UP001057877"/>
    </source>
</evidence>
<gene>
    <name evidence="3" type="ORF">L1F29_07660</name>
</gene>
<dbReference type="Gene3D" id="2.120.10.30">
    <property type="entry name" value="TolB, C-terminal domain"/>
    <property type="match status" value="1"/>
</dbReference>
<dbReference type="Pfam" id="PF07676">
    <property type="entry name" value="PD40"/>
    <property type="match status" value="1"/>
</dbReference>
<reference evidence="3" key="1">
    <citation type="submission" date="2022-01" db="EMBL/GenBank/DDBJ databases">
        <title>Paenibacillus spongiae sp. nov., isolated from marine sponge.</title>
        <authorList>
            <person name="Li Z."/>
            <person name="Zhang M."/>
        </authorList>
    </citation>
    <scope>NUCLEOTIDE SEQUENCE</scope>
    <source>
        <strain evidence="3">PHS-Z3</strain>
    </source>
</reference>
<dbReference type="PANTHER" id="PTHR36842">
    <property type="entry name" value="PROTEIN TOLB HOMOLOG"/>
    <property type="match status" value="1"/>
</dbReference>
<evidence type="ECO:0000256" key="2">
    <source>
        <dbReference type="SAM" id="SignalP"/>
    </source>
</evidence>
<dbReference type="RefSeq" id="WP_258387745.1">
    <property type="nucleotide sequence ID" value="NZ_CP091430.1"/>
</dbReference>
<dbReference type="InterPro" id="IPR011659">
    <property type="entry name" value="WD40"/>
</dbReference>
<dbReference type="PANTHER" id="PTHR36842:SF1">
    <property type="entry name" value="PROTEIN TOLB"/>
    <property type="match status" value="1"/>
</dbReference>
<evidence type="ECO:0000313" key="3">
    <source>
        <dbReference type="EMBL" id="UVI31683.1"/>
    </source>
</evidence>
<sequence>MNHAKGKREAAAAAGIVCLLLLSACNTNAGQEERIVIEKPEKTITVVEKKPPAVSTTIEVEKIDTYEGVRGMDWLSEDQLIIAKPNEQAQPLSVEGEERQPNNLYIRDLTTGADEILSEKQMDQSSAVLSPDKKHLFYKQHVEETATGYIMNLATRETVQTGKQFIGMYESEWADNERVVFITESADIARSDIDGNTEILVTTQDFSTFNAKQRDGMLYYISEQNVLFQYDLKTKERTALDKQVIWFAPSNDGKQFALVKHLNKLEVEEMQMELTIVDQAMQPKGRIAGGNQVFGTSWSPDGTKLAYTIVSGGNVQGVYVADVVSGKATQLSVDMELASDPLRWSPSGDKLLMSTSVFRGNKPLFITYVITLKS</sequence>
<accession>A0ABY5SG79</accession>
<dbReference type="SUPFAM" id="SSF82171">
    <property type="entry name" value="DPP6 N-terminal domain-like"/>
    <property type="match status" value="1"/>
</dbReference>